<organism evidence="2 3">
    <name type="scientific">Ascobolus immersus RN42</name>
    <dbReference type="NCBI Taxonomy" id="1160509"/>
    <lineage>
        <taxon>Eukaryota</taxon>
        <taxon>Fungi</taxon>
        <taxon>Dikarya</taxon>
        <taxon>Ascomycota</taxon>
        <taxon>Pezizomycotina</taxon>
        <taxon>Pezizomycetes</taxon>
        <taxon>Pezizales</taxon>
        <taxon>Ascobolaceae</taxon>
        <taxon>Ascobolus</taxon>
    </lineage>
</organism>
<dbReference type="EMBL" id="ML119860">
    <property type="protein sequence ID" value="RPA72473.1"/>
    <property type="molecule type" value="Genomic_DNA"/>
</dbReference>
<dbReference type="AlphaFoldDB" id="A0A3N4HDZ2"/>
<evidence type="ECO:0000256" key="1">
    <source>
        <dbReference type="SAM" id="MobiDB-lite"/>
    </source>
</evidence>
<feature type="region of interest" description="Disordered" evidence="1">
    <location>
        <begin position="173"/>
        <end position="195"/>
    </location>
</feature>
<name>A0A3N4HDZ2_ASCIM</name>
<reference evidence="2 3" key="1">
    <citation type="journal article" date="2018" name="Nat. Ecol. Evol.">
        <title>Pezizomycetes genomes reveal the molecular basis of ectomycorrhizal truffle lifestyle.</title>
        <authorList>
            <person name="Murat C."/>
            <person name="Payen T."/>
            <person name="Noel B."/>
            <person name="Kuo A."/>
            <person name="Morin E."/>
            <person name="Chen J."/>
            <person name="Kohler A."/>
            <person name="Krizsan K."/>
            <person name="Balestrini R."/>
            <person name="Da Silva C."/>
            <person name="Montanini B."/>
            <person name="Hainaut M."/>
            <person name="Levati E."/>
            <person name="Barry K.W."/>
            <person name="Belfiori B."/>
            <person name="Cichocki N."/>
            <person name="Clum A."/>
            <person name="Dockter R.B."/>
            <person name="Fauchery L."/>
            <person name="Guy J."/>
            <person name="Iotti M."/>
            <person name="Le Tacon F."/>
            <person name="Lindquist E.A."/>
            <person name="Lipzen A."/>
            <person name="Malagnac F."/>
            <person name="Mello A."/>
            <person name="Molinier V."/>
            <person name="Miyauchi S."/>
            <person name="Poulain J."/>
            <person name="Riccioni C."/>
            <person name="Rubini A."/>
            <person name="Sitrit Y."/>
            <person name="Splivallo R."/>
            <person name="Traeger S."/>
            <person name="Wang M."/>
            <person name="Zifcakova L."/>
            <person name="Wipf D."/>
            <person name="Zambonelli A."/>
            <person name="Paolocci F."/>
            <person name="Nowrousian M."/>
            <person name="Ottonello S."/>
            <person name="Baldrian P."/>
            <person name="Spatafora J.W."/>
            <person name="Henrissat B."/>
            <person name="Nagy L.G."/>
            <person name="Aury J.M."/>
            <person name="Wincker P."/>
            <person name="Grigoriev I.V."/>
            <person name="Bonfante P."/>
            <person name="Martin F.M."/>
        </authorList>
    </citation>
    <scope>NUCLEOTIDE SEQUENCE [LARGE SCALE GENOMIC DNA]</scope>
    <source>
        <strain evidence="2 3">RN42</strain>
    </source>
</reference>
<gene>
    <name evidence="2" type="ORF">BJ508DRAFT_73198</name>
</gene>
<feature type="region of interest" description="Disordered" evidence="1">
    <location>
        <begin position="1"/>
        <end position="53"/>
    </location>
</feature>
<keyword evidence="3" id="KW-1185">Reference proteome</keyword>
<feature type="compositionally biased region" description="Basic and acidic residues" evidence="1">
    <location>
        <begin position="21"/>
        <end position="49"/>
    </location>
</feature>
<evidence type="ECO:0000313" key="2">
    <source>
        <dbReference type="EMBL" id="RPA72473.1"/>
    </source>
</evidence>
<proteinExistence type="predicted"/>
<sequence>MEENGETAEDVRPDAYGLVGIHEEGVEREEGSAGEGTDEKEIEGDRLVDDELEERDVVEGNVVDYELEEDDVEMQDALLQIYSGMNGDGGIDAGAHEAEGQVEDQQQEVGPAEEIPKGRCIMEDCTCFIFIPDPNAIQPSINCFACHHQQSQHFKEEMSSEDELVAERALLQVGQAQPRRSSTPRRSRALRSWTP</sequence>
<evidence type="ECO:0000313" key="3">
    <source>
        <dbReference type="Proteomes" id="UP000275078"/>
    </source>
</evidence>
<accession>A0A3N4HDZ2</accession>
<dbReference type="Proteomes" id="UP000275078">
    <property type="component" value="Unassembled WGS sequence"/>
</dbReference>
<protein>
    <submittedName>
        <fullName evidence="2">Uncharacterized protein</fullName>
    </submittedName>
</protein>